<dbReference type="Pfam" id="PF00874">
    <property type="entry name" value="PRD"/>
    <property type="match status" value="1"/>
</dbReference>
<dbReference type="SUPFAM" id="SSF63520">
    <property type="entry name" value="PTS-regulatory domain, PRD"/>
    <property type="match status" value="1"/>
</dbReference>
<gene>
    <name evidence="2" type="ORF">J2S10_001390</name>
</gene>
<protein>
    <submittedName>
        <fullName evidence="2">Transcriptional regulatory protein LevR</fullName>
    </submittedName>
</protein>
<comment type="caution">
    <text evidence="2">The sequence shown here is derived from an EMBL/GenBank/DDBJ whole genome shotgun (WGS) entry which is preliminary data.</text>
</comment>
<evidence type="ECO:0000313" key="3">
    <source>
        <dbReference type="Proteomes" id="UP001224122"/>
    </source>
</evidence>
<dbReference type="EMBL" id="JAUSTW010000002">
    <property type="protein sequence ID" value="MDQ0198249.1"/>
    <property type="molecule type" value="Genomic_DNA"/>
</dbReference>
<dbReference type="Proteomes" id="UP001224122">
    <property type="component" value="Unassembled WGS sequence"/>
</dbReference>
<reference evidence="2 3" key="1">
    <citation type="submission" date="2023-07" db="EMBL/GenBank/DDBJ databases">
        <title>Genomic Encyclopedia of Type Strains, Phase IV (KMG-IV): sequencing the most valuable type-strain genomes for metagenomic binning, comparative biology and taxonomic classification.</title>
        <authorList>
            <person name="Goeker M."/>
        </authorList>
    </citation>
    <scope>NUCLEOTIDE SEQUENCE [LARGE SCALE GENOMIC DNA]</scope>
    <source>
        <strain evidence="2 3">DSM 27594</strain>
    </source>
</reference>
<sequence length="67" mass="7803">MQDELGIALSNTVTIRIIVHTAFTIERMIRNTPIAFPEDEEIDDKLEKIYEKIDKTLKPIEKKLGFE</sequence>
<name>A0ABT9XRU6_9BACI</name>
<evidence type="ECO:0000313" key="2">
    <source>
        <dbReference type="EMBL" id="MDQ0198249.1"/>
    </source>
</evidence>
<dbReference type="InterPro" id="IPR011608">
    <property type="entry name" value="PRD"/>
</dbReference>
<accession>A0ABT9XRU6</accession>
<dbReference type="Gene3D" id="1.10.1790.10">
    <property type="entry name" value="PRD domain"/>
    <property type="match status" value="1"/>
</dbReference>
<keyword evidence="3" id="KW-1185">Reference proteome</keyword>
<organism evidence="2 3">
    <name type="scientific">Neobacillus ginsengisoli</name>
    <dbReference type="NCBI Taxonomy" id="904295"/>
    <lineage>
        <taxon>Bacteria</taxon>
        <taxon>Bacillati</taxon>
        <taxon>Bacillota</taxon>
        <taxon>Bacilli</taxon>
        <taxon>Bacillales</taxon>
        <taxon>Bacillaceae</taxon>
        <taxon>Neobacillus</taxon>
    </lineage>
</organism>
<dbReference type="InterPro" id="IPR036634">
    <property type="entry name" value="PRD_sf"/>
</dbReference>
<dbReference type="PROSITE" id="PS51372">
    <property type="entry name" value="PRD_2"/>
    <property type="match status" value="1"/>
</dbReference>
<feature type="domain" description="PRD" evidence="1">
    <location>
        <begin position="1"/>
        <end position="67"/>
    </location>
</feature>
<evidence type="ECO:0000259" key="1">
    <source>
        <dbReference type="PROSITE" id="PS51372"/>
    </source>
</evidence>
<proteinExistence type="predicted"/>